<keyword evidence="1" id="KW-0732">Signal</keyword>
<keyword evidence="3" id="KW-1185">Reference proteome</keyword>
<proteinExistence type="predicted"/>
<gene>
    <name evidence="2" type="ORF">ACFFIC_28660</name>
</gene>
<organism evidence="2 3">
    <name type="scientific">Muricoccus vinaceus</name>
    <dbReference type="NCBI Taxonomy" id="424704"/>
    <lineage>
        <taxon>Bacteria</taxon>
        <taxon>Pseudomonadati</taxon>
        <taxon>Pseudomonadota</taxon>
        <taxon>Alphaproteobacteria</taxon>
        <taxon>Acetobacterales</taxon>
        <taxon>Roseomonadaceae</taxon>
        <taxon>Muricoccus</taxon>
    </lineage>
</organism>
<dbReference type="EMBL" id="JBHLVZ010000113">
    <property type="protein sequence ID" value="MFC0389488.1"/>
    <property type="molecule type" value="Genomic_DNA"/>
</dbReference>
<dbReference type="Proteomes" id="UP001589789">
    <property type="component" value="Unassembled WGS sequence"/>
</dbReference>
<accession>A0ABV6J3T5</accession>
<protein>
    <submittedName>
        <fullName evidence="2">Uncharacterized protein</fullName>
    </submittedName>
</protein>
<comment type="caution">
    <text evidence="2">The sequence shown here is derived from an EMBL/GenBank/DDBJ whole genome shotgun (WGS) entry which is preliminary data.</text>
</comment>
<evidence type="ECO:0000313" key="2">
    <source>
        <dbReference type="EMBL" id="MFC0389488.1"/>
    </source>
</evidence>
<sequence>MSPARRGLLAAIGGAAVAAPALASTQRIGRVEQLVRRLPALDQAAQAAEDRWMACKGPEAEKDHIRSQWNEATIIVFDTEDAALEAEPETIMDALLVIALASTHADRAADFDTNYGDTAERLMRAARHNRRAADFLAAATGHDLQAVLGNQCTLRREVA</sequence>
<reference evidence="2 3" key="1">
    <citation type="submission" date="2024-09" db="EMBL/GenBank/DDBJ databases">
        <authorList>
            <person name="Sun Q."/>
            <person name="Mori K."/>
        </authorList>
    </citation>
    <scope>NUCLEOTIDE SEQUENCE [LARGE SCALE GENOMIC DNA]</scope>
    <source>
        <strain evidence="2 3">CCM 7468</strain>
    </source>
</reference>
<dbReference type="RefSeq" id="WP_377056909.1">
    <property type="nucleotide sequence ID" value="NZ_JBHLVZ010000113.1"/>
</dbReference>
<evidence type="ECO:0000313" key="3">
    <source>
        <dbReference type="Proteomes" id="UP001589789"/>
    </source>
</evidence>
<evidence type="ECO:0000256" key="1">
    <source>
        <dbReference type="SAM" id="SignalP"/>
    </source>
</evidence>
<feature type="signal peptide" evidence="1">
    <location>
        <begin position="1"/>
        <end position="23"/>
    </location>
</feature>
<feature type="chain" id="PRO_5047341517" evidence="1">
    <location>
        <begin position="24"/>
        <end position="159"/>
    </location>
</feature>
<name>A0ABV6J3T5_9PROT</name>